<gene>
    <name evidence="2" type="ORF">Bccel_2646</name>
</gene>
<keyword evidence="1" id="KW-1133">Transmembrane helix</keyword>
<accession>A0A0L6JNU7</accession>
<keyword evidence="1" id="KW-0472">Membrane</keyword>
<evidence type="ECO:0000313" key="3">
    <source>
        <dbReference type="Proteomes" id="UP000036923"/>
    </source>
</evidence>
<comment type="caution">
    <text evidence="2">The sequence shown here is derived from an EMBL/GenBank/DDBJ whole genome shotgun (WGS) entry which is preliminary data.</text>
</comment>
<protein>
    <submittedName>
        <fullName evidence="2">Uncharacterized protein</fullName>
    </submittedName>
</protein>
<proteinExistence type="predicted"/>
<evidence type="ECO:0000313" key="2">
    <source>
        <dbReference type="EMBL" id="KNY27375.1"/>
    </source>
</evidence>
<keyword evidence="1" id="KW-0812">Transmembrane</keyword>
<reference evidence="3" key="1">
    <citation type="submission" date="2015-07" db="EMBL/GenBank/DDBJ databases">
        <title>Near-Complete Genome Sequence of the Cellulolytic Bacterium Bacteroides (Pseudobacteroides) cellulosolvens ATCC 35603.</title>
        <authorList>
            <person name="Dassa B."/>
            <person name="Utturkar S.M."/>
            <person name="Klingeman D.M."/>
            <person name="Hurt R.A."/>
            <person name="Keller M."/>
            <person name="Xu J."/>
            <person name="Reddy Y.H.K."/>
            <person name="Borovok I."/>
            <person name="Grinberg I.R."/>
            <person name="Lamed R."/>
            <person name="Zhivin O."/>
            <person name="Bayer E.A."/>
            <person name="Brown S.D."/>
        </authorList>
    </citation>
    <scope>NUCLEOTIDE SEQUENCE [LARGE SCALE GENOMIC DNA]</scope>
    <source>
        <strain evidence="3">DSM 2933</strain>
    </source>
</reference>
<dbReference type="EMBL" id="LGTC01000001">
    <property type="protein sequence ID" value="KNY27375.1"/>
    <property type="molecule type" value="Genomic_DNA"/>
</dbReference>
<evidence type="ECO:0000256" key="1">
    <source>
        <dbReference type="SAM" id="Phobius"/>
    </source>
</evidence>
<organism evidence="2 3">
    <name type="scientific">Pseudobacteroides cellulosolvens ATCC 35603 = DSM 2933</name>
    <dbReference type="NCBI Taxonomy" id="398512"/>
    <lineage>
        <taxon>Bacteria</taxon>
        <taxon>Bacillati</taxon>
        <taxon>Bacillota</taxon>
        <taxon>Clostridia</taxon>
        <taxon>Eubacteriales</taxon>
        <taxon>Oscillospiraceae</taxon>
        <taxon>Pseudobacteroides</taxon>
    </lineage>
</organism>
<dbReference type="eggNOG" id="ENOG5033E2D">
    <property type="taxonomic scope" value="Bacteria"/>
</dbReference>
<keyword evidence="3" id="KW-1185">Reference proteome</keyword>
<sequence>MVIIKVKTRYIGIFFAFIMLCSIGTILYKHKEDINVDNKFKAISSNVGELGRDNLVSFLASSDSSNVHKIIEIFDIAKGEVIREIEANTIIQNKAELYLTNITGMYDKVKAIPEKGYIARVPFEPSAKVNNKWLNFDGINSMDQMFIIFPENGEAYLLVLDEKFRPLFYNFESDTSELMDLINTI</sequence>
<feature type="transmembrane region" description="Helical" evidence="1">
    <location>
        <begin position="12"/>
        <end position="28"/>
    </location>
</feature>
<dbReference type="STRING" id="398512.Bccel_2646"/>
<dbReference type="Proteomes" id="UP000036923">
    <property type="component" value="Unassembled WGS sequence"/>
</dbReference>
<name>A0A0L6JNU7_9FIRM</name>
<dbReference type="AlphaFoldDB" id="A0A0L6JNU7"/>